<dbReference type="InterPro" id="IPR011759">
    <property type="entry name" value="Cyt_c_oxidase_su2_TM_dom"/>
</dbReference>
<dbReference type="InterPro" id="IPR045187">
    <property type="entry name" value="CcO_II"/>
</dbReference>
<dbReference type="GO" id="GO:0042773">
    <property type="term" value="P:ATP synthesis coupled electron transport"/>
    <property type="evidence" value="ECO:0007669"/>
    <property type="project" value="TreeGrafter"/>
</dbReference>
<keyword evidence="5 14" id="KW-0812">Transmembrane</keyword>
<comment type="cofactor">
    <cofactor evidence="15">
        <name>Cu cation</name>
        <dbReference type="ChEBI" id="CHEBI:23378"/>
    </cofactor>
    <text evidence="15">Binds a copper A center.</text>
</comment>
<gene>
    <name evidence="20" type="ORF">DLM65_14715</name>
    <name evidence="19" type="ORF">JF886_09680</name>
</gene>
<evidence type="ECO:0000256" key="14">
    <source>
        <dbReference type="RuleBase" id="RU000456"/>
    </source>
</evidence>
<dbReference type="InterPro" id="IPR036257">
    <property type="entry name" value="Cyt_c_oxidase_su2_TM_sf"/>
</dbReference>
<protein>
    <recommendedName>
        <fullName evidence="15">Cytochrome c oxidase subunit 2</fullName>
        <ecNumber evidence="15">7.1.1.9</ecNumber>
    </recommendedName>
</protein>
<keyword evidence="3 14" id="KW-0813">Transport</keyword>
<keyword evidence="8 14" id="KW-0249">Electron transport</keyword>
<dbReference type="Proteomes" id="UP000606991">
    <property type="component" value="Unassembled WGS sequence"/>
</dbReference>
<dbReference type="RefSeq" id="WP_337311909.1">
    <property type="nucleotide sequence ID" value="NZ_JAEKNS010000100.1"/>
</dbReference>
<evidence type="ECO:0000259" key="17">
    <source>
        <dbReference type="PROSITE" id="PS50857"/>
    </source>
</evidence>
<reference evidence="20 21" key="1">
    <citation type="journal article" date="2017" name="Nature">
        <title>Atmospheric trace gases support primary production in Antarctic desert surface soil.</title>
        <authorList>
            <person name="Ji M."/>
            <person name="Greening C."/>
            <person name="Vanwonterghem I."/>
            <person name="Carere C.R."/>
            <person name="Bay S.K."/>
            <person name="Steen J.A."/>
            <person name="Montgomery K."/>
            <person name="Lines T."/>
            <person name="Beardall J."/>
            <person name="van Dorst J."/>
            <person name="Snape I."/>
            <person name="Stott M.B."/>
            <person name="Hugenholtz P."/>
            <person name="Ferrari B.C."/>
        </authorList>
    </citation>
    <scope>NUCLEOTIDE SEQUENCE [LARGE SCALE GENOMIC DNA]</scope>
    <source>
        <strain evidence="20">RRmetagenome_bin12</strain>
    </source>
</reference>
<dbReference type="PRINTS" id="PR01166">
    <property type="entry name" value="CYCOXIDASEII"/>
</dbReference>
<dbReference type="Proteomes" id="UP000248724">
    <property type="component" value="Unassembled WGS sequence"/>
</dbReference>
<evidence type="ECO:0000256" key="9">
    <source>
        <dbReference type="ARBA" id="ARBA00022989"/>
    </source>
</evidence>
<dbReference type="PANTHER" id="PTHR22888:SF9">
    <property type="entry name" value="CYTOCHROME C OXIDASE SUBUNIT 2"/>
    <property type="match status" value="1"/>
</dbReference>
<feature type="domain" description="Cytochrome oxidase subunit II transmembrane region profile" evidence="18">
    <location>
        <begin position="5"/>
        <end position="101"/>
    </location>
</feature>
<keyword evidence="9 16" id="KW-1133">Transmembrane helix</keyword>
<evidence type="ECO:0000256" key="5">
    <source>
        <dbReference type="ARBA" id="ARBA00022692"/>
    </source>
</evidence>
<dbReference type="AlphaFoldDB" id="A0A2W5YY46"/>
<accession>A0A934N5Q5</accession>
<evidence type="ECO:0000256" key="1">
    <source>
        <dbReference type="ARBA" id="ARBA00004141"/>
    </source>
</evidence>
<comment type="subcellular location">
    <subcellularLocation>
        <location evidence="14">Cell membrane</location>
        <topology evidence="14">Multi-pass membrane protein</topology>
    </subcellularLocation>
    <subcellularLocation>
        <location evidence="1">Membrane</location>
        <topology evidence="1">Multi-pass membrane protein</topology>
    </subcellularLocation>
</comment>
<keyword evidence="4 14" id="KW-0679">Respiratory chain</keyword>
<dbReference type="EMBL" id="QHBU01000281">
    <property type="protein sequence ID" value="PZR77842.1"/>
    <property type="molecule type" value="Genomic_DNA"/>
</dbReference>
<dbReference type="EC" id="7.1.1.9" evidence="15"/>
<evidence type="ECO:0000313" key="22">
    <source>
        <dbReference type="Proteomes" id="UP000606991"/>
    </source>
</evidence>
<dbReference type="PROSITE" id="PS50857">
    <property type="entry name" value="COX2_CUA"/>
    <property type="match status" value="1"/>
</dbReference>
<evidence type="ECO:0000256" key="4">
    <source>
        <dbReference type="ARBA" id="ARBA00022660"/>
    </source>
</evidence>
<organism evidence="20 21">
    <name type="scientific">Candidatus Aeolococcus gillhamiae</name>
    <dbReference type="NCBI Taxonomy" id="3127015"/>
    <lineage>
        <taxon>Bacteria</taxon>
        <taxon>Bacillati</taxon>
        <taxon>Candidatus Dormiibacterota</taxon>
        <taxon>Candidatus Dormibacteria</taxon>
        <taxon>Candidatus Aeolococcales</taxon>
        <taxon>Candidatus Aeolococcaceae</taxon>
        <taxon>Candidatus Aeolococcus</taxon>
    </lineage>
</organism>
<evidence type="ECO:0000259" key="18">
    <source>
        <dbReference type="PROSITE" id="PS50999"/>
    </source>
</evidence>
<keyword evidence="7" id="KW-1278">Translocase</keyword>
<dbReference type="PROSITE" id="PS00078">
    <property type="entry name" value="COX2"/>
    <property type="match status" value="1"/>
</dbReference>
<evidence type="ECO:0000313" key="19">
    <source>
        <dbReference type="EMBL" id="MBJ7595113.1"/>
    </source>
</evidence>
<comment type="similarity">
    <text evidence="2 14">Belongs to the cytochrome c oxidase subunit 2 family.</text>
</comment>
<evidence type="ECO:0000256" key="10">
    <source>
        <dbReference type="ARBA" id="ARBA00023008"/>
    </source>
</evidence>
<evidence type="ECO:0000313" key="21">
    <source>
        <dbReference type="Proteomes" id="UP000248724"/>
    </source>
</evidence>
<dbReference type="GO" id="GO:0005507">
    <property type="term" value="F:copper ion binding"/>
    <property type="evidence" value="ECO:0007669"/>
    <property type="project" value="InterPro"/>
</dbReference>
<feature type="transmembrane region" description="Helical" evidence="16">
    <location>
        <begin position="27"/>
        <end position="51"/>
    </location>
</feature>
<evidence type="ECO:0000256" key="13">
    <source>
        <dbReference type="ARBA" id="ARBA00047816"/>
    </source>
</evidence>
<reference evidence="20" key="2">
    <citation type="submission" date="2018-05" db="EMBL/GenBank/DDBJ databases">
        <authorList>
            <person name="Ferrari B."/>
        </authorList>
    </citation>
    <scope>NUCLEOTIDE SEQUENCE</scope>
    <source>
        <strain evidence="20">RRmetagenome_bin12</strain>
    </source>
</reference>
<comment type="function">
    <text evidence="12 15">Subunits I and II form the functional core of the enzyme complex. Electrons originating in cytochrome c are transferred via heme a and Cu(A) to the binuclear center formed by heme a3 and Cu(B).</text>
</comment>
<evidence type="ECO:0000313" key="20">
    <source>
        <dbReference type="EMBL" id="PZR77842.1"/>
    </source>
</evidence>
<dbReference type="PROSITE" id="PS50999">
    <property type="entry name" value="COX2_TM"/>
    <property type="match status" value="1"/>
</dbReference>
<dbReference type="SUPFAM" id="SSF81464">
    <property type="entry name" value="Cytochrome c oxidase subunit II-like, transmembrane region"/>
    <property type="match status" value="1"/>
</dbReference>
<keyword evidence="11 16" id="KW-0472">Membrane</keyword>
<dbReference type="Pfam" id="PF02790">
    <property type="entry name" value="COX2_TM"/>
    <property type="match status" value="1"/>
</dbReference>
<dbReference type="InterPro" id="IPR008972">
    <property type="entry name" value="Cupredoxin"/>
</dbReference>
<dbReference type="Gene3D" id="1.10.287.90">
    <property type="match status" value="1"/>
</dbReference>
<accession>A0A2W5YY46</accession>
<evidence type="ECO:0000256" key="12">
    <source>
        <dbReference type="ARBA" id="ARBA00024688"/>
    </source>
</evidence>
<evidence type="ECO:0000256" key="2">
    <source>
        <dbReference type="ARBA" id="ARBA00007866"/>
    </source>
</evidence>
<dbReference type="Pfam" id="PF00116">
    <property type="entry name" value="COX2"/>
    <property type="match status" value="1"/>
</dbReference>
<dbReference type="GO" id="GO:0005886">
    <property type="term" value="C:plasma membrane"/>
    <property type="evidence" value="ECO:0007669"/>
    <property type="project" value="UniProtKB-SubCell"/>
</dbReference>
<evidence type="ECO:0000256" key="7">
    <source>
        <dbReference type="ARBA" id="ARBA00022967"/>
    </source>
</evidence>
<feature type="domain" description="Cytochrome oxidase subunit II copper A binding" evidence="17">
    <location>
        <begin position="107"/>
        <end position="268"/>
    </location>
</feature>
<dbReference type="InterPro" id="IPR001505">
    <property type="entry name" value="Copper_CuA"/>
</dbReference>
<dbReference type="EMBL" id="JAEKNS010000100">
    <property type="protein sequence ID" value="MBJ7595113.1"/>
    <property type="molecule type" value="Genomic_DNA"/>
</dbReference>
<name>A0A2W5YY46_9BACT</name>
<dbReference type="GO" id="GO:0004129">
    <property type="term" value="F:cytochrome-c oxidase activity"/>
    <property type="evidence" value="ECO:0007669"/>
    <property type="project" value="UniProtKB-EC"/>
</dbReference>
<evidence type="ECO:0000256" key="3">
    <source>
        <dbReference type="ARBA" id="ARBA00022448"/>
    </source>
</evidence>
<evidence type="ECO:0000256" key="6">
    <source>
        <dbReference type="ARBA" id="ARBA00022723"/>
    </source>
</evidence>
<dbReference type="Gene3D" id="2.60.40.420">
    <property type="entry name" value="Cupredoxins - blue copper proteins"/>
    <property type="match status" value="2"/>
</dbReference>
<keyword evidence="10 15" id="KW-0186">Copper</keyword>
<feature type="transmembrane region" description="Helical" evidence="16">
    <location>
        <begin position="72"/>
        <end position="91"/>
    </location>
</feature>
<comment type="caution">
    <text evidence="20">The sequence shown here is derived from an EMBL/GenBank/DDBJ whole genome shotgun (WGS) entry which is preliminary data.</text>
</comment>
<evidence type="ECO:0000256" key="15">
    <source>
        <dbReference type="RuleBase" id="RU004024"/>
    </source>
</evidence>
<comment type="catalytic activity">
    <reaction evidence="13 15">
        <text>4 Fe(II)-[cytochrome c] + O2 + 8 H(+)(in) = 4 Fe(III)-[cytochrome c] + 2 H2O + 4 H(+)(out)</text>
        <dbReference type="Rhea" id="RHEA:11436"/>
        <dbReference type="Rhea" id="RHEA-COMP:10350"/>
        <dbReference type="Rhea" id="RHEA-COMP:14399"/>
        <dbReference type="ChEBI" id="CHEBI:15377"/>
        <dbReference type="ChEBI" id="CHEBI:15378"/>
        <dbReference type="ChEBI" id="CHEBI:15379"/>
        <dbReference type="ChEBI" id="CHEBI:29033"/>
        <dbReference type="ChEBI" id="CHEBI:29034"/>
        <dbReference type="EC" id="7.1.1.9"/>
    </reaction>
</comment>
<keyword evidence="6 15" id="KW-0479">Metal-binding</keyword>
<reference evidence="19 22" key="3">
    <citation type="submission" date="2020-10" db="EMBL/GenBank/DDBJ databases">
        <title>Ca. Dormibacterota MAGs.</title>
        <authorList>
            <person name="Montgomery K."/>
        </authorList>
    </citation>
    <scope>NUCLEOTIDE SEQUENCE [LARGE SCALE GENOMIC DNA]</scope>
    <source>
        <strain evidence="19">SC8812_S17_18</strain>
    </source>
</reference>
<dbReference type="SUPFAM" id="SSF49503">
    <property type="entry name" value="Cupredoxins"/>
    <property type="match status" value="1"/>
</dbReference>
<proteinExistence type="inferred from homology"/>
<evidence type="ECO:0000256" key="8">
    <source>
        <dbReference type="ARBA" id="ARBA00022982"/>
    </source>
</evidence>
<evidence type="ECO:0000256" key="11">
    <source>
        <dbReference type="ARBA" id="ARBA00023136"/>
    </source>
</evidence>
<evidence type="ECO:0000256" key="16">
    <source>
        <dbReference type="SAM" id="Phobius"/>
    </source>
</evidence>
<dbReference type="PANTHER" id="PTHR22888">
    <property type="entry name" value="CYTOCHROME C OXIDASE, SUBUNIT II"/>
    <property type="match status" value="1"/>
</dbReference>
<sequence length="272" mass="29461">MNLLATTIVDTSPYHPGGPVADSMKFVFNWVLLASIVLGLFTVVMLVYSMFRFRRKHDDDEPSQFHGNTRLELFWTAVPLVVFMSLFGLTVSQMGFINDAPASTAAAPVMQVTVIGQQFSWTFDYTGSHTSSGNDVQSFTILHVPADTPVDLQVVSTDHPCITKPYAASGSSAAAAQAAATMQQKLSTGDSLANAISDQGCGVNHSFYVPSLAGQINALPGQTNHMWLQARAGHYYGQCTELCGTGHASMLLEVISESRAQFDQWMLQQTAK</sequence>
<dbReference type="InterPro" id="IPR002429">
    <property type="entry name" value="CcO_II-like_C"/>
</dbReference>